<evidence type="ECO:0000313" key="1">
    <source>
        <dbReference type="EMBL" id="KAK3366675.1"/>
    </source>
</evidence>
<sequence>MTCGHGAMCTKLPLPVVPPPRAYLYSLSVLCCPSPQVPPASAPHWQQARLSFASNDLLELLKGPPIPWRANIDDCCFTDVVNFVDYPYPVLFFTVQPESGTAIVKAYHHNNTASTPCGISTSVGGHIYERTIKLALVRDQPGKCCWDIVLSITSRDGDWLASLSRTDAAALVSLDSAIRAVGWIHPEYDSIKSSVMLYAKALWQPWVEATDLEPHEHGKPRYAPSPLGVAHDEEARQVLDDNIEKLIR</sequence>
<gene>
    <name evidence="1" type="ORF">B0T24DRAFT_366585</name>
</gene>
<proteinExistence type="predicted"/>
<name>A0AAE0N1F0_9PEZI</name>
<accession>A0AAE0N1F0</accession>
<dbReference type="Proteomes" id="UP001287356">
    <property type="component" value="Unassembled WGS sequence"/>
</dbReference>
<dbReference type="EMBL" id="JAULSN010000007">
    <property type="protein sequence ID" value="KAK3366675.1"/>
    <property type="molecule type" value="Genomic_DNA"/>
</dbReference>
<reference evidence="1" key="1">
    <citation type="journal article" date="2023" name="Mol. Phylogenet. Evol.">
        <title>Genome-scale phylogeny and comparative genomics of the fungal order Sordariales.</title>
        <authorList>
            <person name="Hensen N."/>
            <person name="Bonometti L."/>
            <person name="Westerberg I."/>
            <person name="Brannstrom I.O."/>
            <person name="Guillou S."/>
            <person name="Cros-Aarteil S."/>
            <person name="Calhoun S."/>
            <person name="Haridas S."/>
            <person name="Kuo A."/>
            <person name="Mondo S."/>
            <person name="Pangilinan J."/>
            <person name="Riley R."/>
            <person name="LaButti K."/>
            <person name="Andreopoulos B."/>
            <person name="Lipzen A."/>
            <person name="Chen C."/>
            <person name="Yan M."/>
            <person name="Daum C."/>
            <person name="Ng V."/>
            <person name="Clum A."/>
            <person name="Steindorff A."/>
            <person name="Ohm R.A."/>
            <person name="Martin F."/>
            <person name="Silar P."/>
            <person name="Natvig D.O."/>
            <person name="Lalanne C."/>
            <person name="Gautier V."/>
            <person name="Ament-Velasquez S.L."/>
            <person name="Kruys A."/>
            <person name="Hutchinson M.I."/>
            <person name="Powell A.J."/>
            <person name="Barry K."/>
            <person name="Miller A.N."/>
            <person name="Grigoriev I.V."/>
            <person name="Debuchy R."/>
            <person name="Gladieux P."/>
            <person name="Hiltunen Thoren M."/>
            <person name="Johannesson H."/>
        </authorList>
    </citation>
    <scope>NUCLEOTIDE SEQUENCE</scope>
    <source>
        <strain evidence="1">CBS 958.72</strain>
    </source>
</reference>
<protein>
    <submittedName>
        <fullName evidence="1">Uncharacterized protein</fullName>
    </submittedName>
</protein>
<comment type="caution">
    <text evidence="1">The sequence shown here is derived from an EMBL/GenBank/DDBJ whole genome shotgun (WGS) entry which is preliminary data.</text>
</comment>
<organism evidence="1 2">
    <name type="scientific">Lasiosphaeria ovina</name>
    <dbReference type="NCBI Taxonomy" id="92902"/>
    <lineage>
        <taxon>Eukaryota</taxon>
        <taxon>Fungi</taxon>
        <taxon>Dikarya</taxon>
        <taxon>Ascomycota</taxon>
        <taxon>Pezizomycotina</taxon>
        <taxon>Sordariomycetes</taxon>
        <taxon>Sordariomycetidae</taxon>
        <taxon>Sordariales</taxon>
        <taxon>Lasiosphaeriaceae</taxon>
        <taxon>Lasiosphaeria</taxon>
    </lineage>
</organism>
<evidence type="ECO:0000313" key="2">
    <source>
        <dbReference type="Proteomes" id="UP001287356"/>
    </source>
</evidence>
<keyword evidence="2" id="KW-1185">Reference proteome</keyword>
<reference evidence="1" key="2">
    <citation type="submission" date="2023-06" db="EMBL/GenBank/DDBJ databases">
        <authorList>
            <consortium name="Lawrence Berkeley National Laboratory"/>
            <person name="Haridas S."/>
            <person name="Hensen N."/>
            <person name="Bonometti L."/>
            <person name="Westerberg I."/>
            <person name="Brannstrom I.O."/>
            <person name="Guillou S."/>
            <person name="Cros-Aarteil S."/>
            <person name="Calhoun S."/>
            <person name="Kuo A."/>
            <person name="Mondo S."/>
            <person name="Pangilinan J."/>
            <person name="Riley R."/>
            <person name="Labutti K."/>
            <person name="Andreopoulos B."/>
            <person name="Lipzen A."/>
            <person name="Chen C."/>
            <person name="Yanf M."/>
            <person name="Daum C."/>
            <person name="Ng V."/>
            <person name="Clum A."/>
            <person name="Steindorff A."/>
            <person name="Ohm R."/>
            <person name="Martin F."/>
            <person name="Silar P."/>
            <person name="Natvig D."/>
            <person name="Lalanne C."/>
            <person name="Gautier V."/>
            <person name="Ament-Velasquez S.L."/>
            <person name="Kruys A."/>
            <person name="Hutchinson M.I."/>
            <person name="Powell A.J."/>
            <person name="Barry K."/>
            <person name="Miller A.N."/>
            <person name="Grigoriev I.V."/>
            <person name="Debuchy R."/>
            <person name="Gladieux P."/>
            <person name="Thoren M.H."/>
            <person name="Johannesson H."/>
        </authorList>
    </citation>
    <scope>NUCLEOTIDE SEQUENCE</scope>
    <source>
        <strain evidence="1">CBS 958.72</strain>
    </source>
</reference>
<dbReference type="AlphaFoldDB" id="A0AAE0N1F0"/>